<dbReference type="SUPFAM" id="SSF53448">
    <property type="entry name" value="Nucleotide-diphospho-sugar transferases"/>
    <property type="match status" value="1"/>
</dbReference>
<reference evidence="2 3" key="1">
    <citation type="journal article" date="2015" name="Genome Announc.">
        <title>Expanding the biotechnology potential of lactobacilli through comparative genomics of 213 strains and associated genera.</title>
        <authorList>
            <person name="Sun Z."/>
            <person name="Harris H.M."/>
            <person name="McCann A."/>
            <person name="Guo C."/>
            <person name="Argimon S."/>
            <person name="Zhang W."/>
            <person name="Yang X."/>
            <person name="Jeffery I.B."/>
            <person name="Cooney J.C."/>
            <person name="Kagawa T.F."/>
            <person name="Liu W."/>
            <person name="Song Y."/>
            <person name="Salvetti E."/>
            <person name="Wrobel A."/>
            <person name="Rasinkangas P."/>
            <person name="Parkhill J."/>
            <person name="Rea M.C."/>
            <person name="O'Sullivan O."/>
            <person name="Ritari J."/>
            <person name="Douillard F.P."/>
            <person name="Paul Ross R."/>
            <person name="Yang R."/>
            <person name="Briner A.E."/>
            <person name="Felis G.E."/>
            <person name="de Vos W.M."/>
            <person name="Barrangou R."/>
            <person name="Klaenhammer T.R."/>
            <person name="Caufield P.W."/>
            <person name="Cui Y."/>
            <person name="Zhang H."/>
            <person name="O'Toole P.W."/>
        </authorList>
    </citation>
    <scope>NUCLEOTIDE SEQUENCE [LARGE SCALE GENOMIC DNA]</scope>
    <source>
        <strain evidence="2 3">JCM 17158</strain>
    </source>
</reference>
<dbReference type="InterPro" id="IPR029044">
    <property type="entry name" value="Nucleotide-diphossugar_trans"/>
</dbReference>
<dbReference type="STRING" id="1291734.FD02_GL000695"/>
<dbReference type="RefSeq" id="WP_056952328.1">
    <property type="nucleotide sequence ID" value="NZ_AZDJ01000035.1"/>
</dbReference>
<protein>
    <submittedName>
        <fullName evidence="2">Glycosyltransferase</fullName>
    </submittedName>
</protein>
<sequence length="237" mass="26439">MKMTMIVPTYNLGDYFASFATSVVAQTHPVQLWLIDDASTDDTATQVRNFAARHGDWVHAVIRRQHGGPGAARNVGLTHATGDAVIFVDGDDLLAPEFVGSLAAGFDWDVQATAVGYSWWGPAQHTSRKWQVLSQRDTFAQVATHGTPVGGYVWNKAFLLSELRRQHLKFEENLVLAEDYLFTASYVAHARGNYAFLPTTLYTKRNRPNSTIHSVGFRGRAQEGEVFDRIRRLGEEI</sequence>
<dbReference type="CDD" id="cd00761">
    <property type="entry name" value="Glyco_tranf_GTA_type"/>
    <property type="match status" value="1"/>
</dbReference>
<evidence type="ECO:0000259" key="1">
    <source>
        <dbReference type="Pfam" id="PF00535"/>
    </source>
</evidence>
<proteinExistence type="predicted"/>
<dbReference type="OrthoDB" id="396512at2"/>
<dbReference type="Pfam" id="PF00535">
    <property type="entry name" value="Glycos_transf_2"/>
    <property type="match status" value="1"/>
</dbReference>
<feature type="domain" description="Glycosyltransferase 2-like" evidence="1">
    <location>
        <begin position="5"/>
        <end position="112"/>
    </location>
</feature>
<evidence type="ECO:0000313" key="3">
    <source>
        <dbReference type="Proteomes" id="UP000051804"/>
    </source>
</evidence>
<name>A0A0R1JRA0_9LACO</name>
<dbReference type="Gene3D" id="3.90.550.10">
    <property type="entry name" value="Spore Coat Polysaccharide Biosynthesis Protein SpsA, Chain A"/>
    <property type="match status" value="1"/>
</dbReference>
<comment type="caution">
    <text evidence="2">The sequence shown here is derived from an EMBL/GenBank/DDBJ whole genome shotgun (WGS) entry which is preliminary data.</text>
</comment>
<organism evidence="2 3">
    <name type="scientific">Lacticaseibacillus nasuensis JCM 17158</name>
    <dbReference type="NCBI Taxonomy" id="1291734"/>
    <lineage>
        <taxon>Bacteria</taxon>
        <taxon>Bacillati</taxon>
        <taxon>Bacillota</taxon>
        <taxon>Bacilli</taxon>
        <taxon>Lactobacillales</taxon>
        <taxon>Lactobacillaceae</taxon>
        <taxon>Lacticaseibacillus</taxon>
    </lineage>
</organism>
<keyword evidence="2" id="KW-0808">Transferase</keyword>
<keyword evidence="3" id="KW-1185">Reference proteome</keyword>
<dbReference type="PANTHER" id="PTHR22916">
    <property type="entry name" value="GLYCOSYLTRANSFERASE"/>
    <property type="match status" value="1"/>
</dbReference>
<dbReference type="PATRIC" id="fig|1291734.4.peg.723"/>
<dbReference type="GO" id="GO:0016740">
    <property type="term" value="F:transferase activity"/>
    <property type="evidence" value="ECO:0007669"/>
    <property type="project" value="UniProtKB-KW"/>
</dbReference>
<dbReference type="Proteomes" id="UP000051804">
    <property type="component" value="Unassembled WGS sequence"/>
</dbReference>
<evidence type="ECO:0000313" key="2">
    <source>
        <dbReference type="EMBL" id="KRK70002.1"/>
    </source>
</evidence>
<accession>A0A0R1JRA0</accession>
<dbReference type="InterPro" id="IPR001173">
    <property type="entry name" value="Glyco_trans_2-like"/>
</dbReference>
<dbReference type="AlphaFoldDB" id="A0A0R1JRA0"/>
<gene>
    <name evidence="2" type="ORF">FD02_GL000695</name>
</gene>
<dbReference type="EMBL" id="AZDJ01000035">
    <property type="protein sequence ID" value="KRK70002.1"/>
    <property type="molecule type" value="Genomic_DNA"/>
</dbReference>